<name>A0A448WPX4_9PLAT</name>
<dbReference type="EMBL" id="CAAALY010031592">
    <property type="protein sequence ID" value="VEL17212.1"/>
    <property type="molecule type" value="Genomic_DNA"/>
</dbReference>
<dbReference type="Proteomes" id="UP000784294">
    <property type="component" value="Unassembled WGS sequence"/>
</dbReference>
<sequence>MSEMFCTFCMIQRGDETKPYVQHVEIGVAFFKAAHIVSRRMNGLPERQLQSDAYSLICDDIEAAFHLYTTFGHVQSGLVHDPSTGHHGSLSTKTAVGTPFNEQT</sequence>
<reference evidence="2" key="1">
    <citation type="submission" date="2018-11" db="EMBL/GenBank/DDBJ databases">
        <authorList>
            <consortium name="Pathogen Informatics"/>
        </authorList>
    </citation>
    <scope>NUCLEOTIDE SEQUENCE</scope>
</reference>
<organism evidence="2 3">
    <name type="scientific">Protopolystoma xenopodis</name>
    <dbReference type="NCBI Taxonomy" id="117903"/>
    <lineage>
        <taxon>Eukaryota</taxon>
        <taxon>Metazoa</taxon>
        <taxon>Spiralia</taxon>
        <taxon>Lophotrochozoa</taxon>
        <taxon>Platyhelminthes</taxon>
        <taxon>Monogenea</taxon>
        <taxon>Polyopisthocotylea</taxon>
        <taxon>Polystomatidea</taxon>
        <taxon>Polystomatidae</taxon>
        <taxon>Protopolystoma</taxon>
    </lineage>
</organism>
<evidence type="ECO:0000313" key="3">
    <source>
        <dbReference type="Proteomes" id="UP000784294"/>
    </source>
</evidence>
<feature type="region of interest" description="Disordered" evidence="1">
    <location>
        <begin position="82"/>
        <end position="104"/>
    </location>
</feature>
<evidence type="ECO:0000313" key="2">
    <source>
        <dbReference type="EMBL" id="VEL17212.1"/>
    </source>
</evidence>
<keyword evidence="3" id="KW-1185">Reference proteome</keyword>
<gene>
    <name evidence="2" type="ORF">PXEA_LOCUS10652</name>
</gene>
<dbReference type="AlphaFoldDB" id="A0A448WPX4"/>
<comment type="caution">
    <text evidence="2">The sequence shown here is derived from an EMBL/GenBank/DDBJ whole genome shotgun (WGS) entry which is preliminary data.</text>
</comment>
<feature type="compositionally biased region" description="Polar residues" evidence="1">
    <location>
        <begin position="89"/>
        <end position="104"/>
    </location>
</feature>
<proteinExistence type="predicted"/>
<accession>A0A448WPX4</accession>
<evidence type="ECO:0000256" key="1">
    <source>
        <dbReference type="SAM" id="MobiDB-lite"/>
    </source>
</evidence>
<protein>
    <submittedName>
        <fullName evidence="2">Uncharacterized protein</fullName>
    </submittedName>
</protein>